<sequence>MCVQNMRRKMVNSNMLVWLLSTTLISFVSSQQAIDPPVAGQQPGNTAKLYLVGNTNCAEDIEKYCASIKGPQLTDLALLECLQNAGMSESTTLTGTCESAVWEFKLDVTSDERFRASLQSYCSVELAANAELGKCNNLRDHGEGLSCMMEHARELDQKSRCYQFMYRIEKIVFSDFRLVGSFATKCRESIKNLNCGSLTPPDKANKYRFPHSQGAVVECLIDKMVKQPKEHEHHLKEIDEGCRMEIMRIAELQSEDFHLDRPLFFACRQDREVFCRDVQSGQGKIFECLVQHKDDARMNAECSKILTERAQLMGQDYRLAHPLLKGCDNELKAYNCVPNPQGLAMSKNFHLTQVLLCLENGYHQSKLDENNKDPKKQMQPFRIECQHEMLTFRSILTQEFHMSPEIILHCGQEISQFCSATGDIEKEGKTLHCLMKKAEEREEGKKISQQCLNAITTLVKVADIGNSYKVDKILMASCKGLIEGRCSRDAQSEAATLNCLMQHIDTEFMVPECEDRLIEVQYFMARDWTLEPQLYDACHSEAVKRCSALDNWHMGTNEANKVDPGPQVLACLYRAGYDEENPLSQQCAKEVRKTLRSRALRVNLLPDVEEFCRGALSEYCSSNTAPREEMMCLQTYFEDDKFRKHYPDCYTSVSKFTKMESKDTKLNRLLTRACKPVISSYCEQFANEDIDHGDVMDCLVQHKDTDEMTHKCRSYVHHFELISLRDYHFSYKFAQACQSDITSHCKTYGDDKGAVIRCLSNIAFEHRILESKLDLSKDCKKQLRVQYLQQEQVNFDDKKHMKDADPQLMTKCAVEIEKLQCMKASKFEDVVECLRRGYNELGADCRAMIFGREKIEAIDNTFDHELQKSCKIDITRYCSGENSERVLSCLSNSRIIRLLQQDCQKVVRQRLMEQTQDVRLNPSLLEHCKIEAETYCPDDFKLLNNPRYTQQQMTGIFVVCLRDKYASQKAHLSTPCKNEISNIIIESEFDIALDPQLYKACQTIINRHCSNSIIAKNGKFDTVLECLKADFYSGVISDKECAAQISRRTQESLVDINLDPILHEACSADIMRNCRDTPPGQSRIITCLLDALEVPRIQISSECRNKLMERKKLWNLAHDEYKMAVPDDWAAILDIVSNHPQRNSIATFAGIFILIILVIGCCCGRCTKRTHMELKNR</sequence>
<accession>A0AC35TWW4</accession>
<proteinExistence type="predicted"/>
<dbReference type="Proteomes" id="UP000095286">
    <property type="component" value="Unplaced"/>
</dbReference>
<protein>
    <submittedName>
        <fullName evidence="2">Golgi apparatus protein 1</fullName>
    </submittedName>
</protein>
<dbReference type="WBParaSite" id="RSKR_0000526100.1">
    <property type="protein sequence ID" value="RSKR_0000526100.1"/>
    <property type="gene ID" value="RSKR_0000526100"/>
</dbReference>
<evidence type="ECO:0000313" key="2">
    <source>
        <dbReference type="WBParaSite" id="RSKR_0000526100.1"/>
    </source>
</evidence>
<evidence type="ECO:0000313" key="1">
    <source>
        <dbReference type="Proteomes" id="UP000095286"/>
    </source>
</evidence>
<reference evidence="2" key="1">
    <citation type="submission" date="2016-11" db="UniProtKB">
        <authorList>
            <consortium name="WormBaseParasite"/>
        </authorList>
    </citation>
    <scope>IDENTIFICATION</scope>
    <source>
        <strain evidence="2">KR3021</strain>
    </source>
</reference>
<organism evidence="1 2">
    <name type="scientific">Rhabditophanes sp. KR3021</name>
    <dbReference type="NCBI Taxonomy" id="114890"/>
    <lineage>
        <taxon>Eukaryota</taxon>
        <taxon>Metazoa</taxon>
        <taxon>Ecdysozoa</taxon>
        <taxon>Nematoda</taxon>
        <taxon>Chromadorea</taxon>
        <taxon>Rhabditida</taxon>
        <taxon>Tylenchina</taxon>
        <taxon>Panagrolaimomorpha</taxon>
        <taxon>Strongyloidoidea</taxon>
        <taxon>Alloionematidae</taxon>
        <taxon>Rhabditophanes</taxon>
    </lineage>
</organism>
<name>A0AC35TWW4_9BILA</name>